<evidence type="ECO:0008006" key="4">
    <source>
        <dbReference type="Google" id="ProtNLM"/>
    </source>
</evidence>
<evidence type="ECO:0000313" key="3">
    <source>
        <dbReference type="Proteomes" id="UP000041254"/>
    </source>
</evidence>
<feature type="region of interest" description="Disordered" evidence="1">
    <location>
        <begin position="739"/>
        <end position="763"/>
    </location>
</feature>
<dbReference type="SUPFAM" id="SSF52540">
    <property type="entry name" value="P-loop containing nucleoside triphosphate hydrolases"/>
    <property type="match status" value="1"/>
</dbReference>
<keyword evidence="3" id="KW-1185">Reference proteome</keyword>
<feature type="compositionally biased region" description="Polar residues" evidence="1">
    <location>
        <begin position="1015"/>
        <end position="1034"/>
    </location>
</feature>
<name>A0A0G4F4A9_VITBC</name>
<accession>A0A0G4F4A9</accession>
<dbReference type="InterPro" id="IPR036961">
    <property type="entry name" value="Kinesin_motor_dom_sf"/>
</dbReference>
<feature type="region of interest" description="Disordered" evidence="1">
    <location>
        <begin position="984"/>
        <end position="1074"/>
    </location>
</feature>
<dbReference type="EMBL" id="CDMY01000369">
    <property type="protein sequence ID" value="CEM06707.1"/>
    <property type="molecule type" value="Genomic_DNA"/>
</dbReference>
<feature type="compositionally biased region" description="Basic and acidic residues" evidence="1">
    <location>
        <begin position="1051"/>
        <end position="1065"/>
    </location>
</feature>
<evidence type="ECO:0000256" key="1">
    <source>
        <dbReference type="SAM" id="MobiDB-lite"/>
    </source>
</evidence>
<dbReference type="InterPro" id="IPR027417">
    <property type="entry name" value="P-loop_NTPase"/>
</dbReference>
<proteinExistence type="predicted"/>
<reference evidence="2 3" key="1">
    <citation type="submission" date="2014-11" db="EMBL/GenBank/DDBJ databases">
        <authorList>
            <person name="Zhu J."/>
            <person name="Qi W."/>
            <person name="Song R."/>
        </authorList>
    </citation>
    <scope>NUCLEOTIDE SEQUENCE [LARGE SCALE GENOMIC DNA]</scope>
</reference>
<evidence type="ECO:0000313" key="2">
    <source>
        <dbReference type="EMBL" id="CEM06707.1"/>
    </source>
</evidence>
<dbReference type="AlphaFoldDB" id="A0A0G4F4A9"/>
<dbReference type="STRING" id="1169540.A0A0G4F4A9"/>
<protein>
    <recommendedName>
        <fullName evidence="4">Myosin motor domain-containing protein</fullName>
    </recommendedName>
</protein>
<dbReference type="Proteomes" id="UP000041254">
    <property type="component" value="Unassembled WGS sequence"/>
</dbReference>
<organism evidence="2 3">
    <name type="scientific">Vitrella brassicaformis (strain CCMP3155)</name>
    <dbReference type="NCBI Taxonomy" id="1169540"/>
    <lineage>
        <taxon>Eukaryota</taxon>
        <taxon>Sar</taxon>
        <taxon>Alveolata</taxon>
        <taxon>Colpodellida</taxon>
        <taxon>Vitrellaceae</taxon>
        <taxon>Vitrella</taxon>
    </lineage>
</organism>
<dbReference type="VEuPathDB" id="CryptoDB:Vbra_21187"/>
<feature type="compositionally biased region" description="Basic and acidic residues" evidence="1">
    <location>
        <begin position="984"/>
        <end position="995"/>
    </location>
</feature>
<feature type="compositionally biased region" description="Polar residues" evidence="1">
    <location>
        <begin position="753"/>
        <end position="763"/>
    </location>
</feature>
<sequence>MEELVKNIQRGQRLQSVGNHLIFVAGDKIGPEEKEELKRHLKTQLTDIVSTPAAHAVLLSGPEGSGKSYLSRTVAQILAGDDFAAKDAGGSSSSFSQRISACLYILDFLGSTCHSTPSGDCFYRSSFGHLCRFYVDAAGKVTGADLRTYLLHVPRDFNLRVFHALLHTTRHTPADNPLRMRDNSHYRLPDEPSSSEEKETSWALFEQSLTVLGFSSTIRAALLSILSAIFLLGCSHRVDGSVMDDVLHLLGMAVAEGRDLFVRLYGEDADGNLGGFKHPFDFHSPATIARHLYRRLFQWVTSQTNYVLKDTTPPHVGTLLVVVPPGWEEGGEDGKEAEHEDFCEFRRLMVFCLWERLLHYSRRLVLGPPPCVFQRGLLSYSGTLLQLFSSPHGLLPSLHHFASEALLQSLDAQLRPSQPMALSASSLITEIAAGIKDGQRTLRADGPTIEWPRTTKASDASFVVPHSRYQFKNGSYHYQLKKLVAPINEGVPLCVAALLSSSSNPVIQQLFAPRKRAPSSPFHHVSHITGRERVRGEPSSLLALMESQMSHIIGQLQLSGPSLSLIFCLPPQGDAGGDIISMCEKLGIPAIVQHQQTDLPIPCRARHFHHMYAFLFDNEAINSLPPSMRLLTDTGPGDGSVDRLLELGYRRRLLPRDIDTALGVVVSDPRGHVVCVSAEKGDEPIPFMSWALRSHLGRLRSYLTEHEVPIHRVAEPLAQEHATYSSSLGIGTLEKRKDGHKHTLSLAGEGPPASSNLTSVGSSNEALGRGVRLHMTVRRGTTDSTIDMLISQSTLRGVSRSRLHVQEIPAPSEAPYMQLCLDVHPPSKIDRDNAPLLCPSSVEIALEFRRLINTHLADCHLNDMEILRGEQPQHLQWPSGEGLLSQQTFHDRIAQLRNKLVDNTSPPRLDRQEETIDCTRGAFEKEPAFSRRCTFSREERSEQDYRPTDKISSEELQRIRCHLSSLREAQRSLDDRTTNLEKDILRRGDMDDTTRQRTYNTPVSPYDEPIAHQSPAPTFSPSTVATDPSTTLVSVNLGKTRERTPGPGRHSSHDRQKSKDSRAREGQAGQARNVLVEVVRNCSWDSRRGE</sequence>
<dbReference type="InParanoid" id="A0A0G4F4A9"/>
<dbReference type="Gene3D" id="3.40.850.10">
    <property type="entry name" value="Kinesin motor domain"/>
    <property type="match status" value="1"/>
</dbReference>
<gene>
    <name evidence="2" type="ORF">Vbra_21187</name>
</gene>